<dbReference type="Gene3D" id="3.40.710.10">
    <property type="entry name" value="DD-peptidase/beta-lactamase superfamily"/>
    <property type="match status" value="1"/>
</dbReference>
<accession>A0A381RF61</accession>
<protein>
    <recommendedName>
        <fullName evidence="1">Beta-lactamase-related domain-containing protein</fullName>
    </recommendedName>
</protein>
<organism evidence="2">
    <name type="scientific">marine metagenome</name>
    <dbReference type="NCBI Taxonomy" id="408172"/>
    <lineage>
        <taxon>unclassified sequences</taxon>
        <taxon>metagenomes</taxon>
        <taxon>ecological metagenomes</taxon>
    </lineage>
</organism>
<dbReference type="PANTHER" id="PTHR43283">
    <property type="entry name" value="BETA-LACTAMASE-RELATED"/>
    <property type="match status" value="1"/>
</dbReference>
<feature type="domain" description="Beta-lactamase-related" evidence="1">
    <location>
        <begin position="72"/>
        <end position="411"/>
    </location>
</feature>
<evidence type="ECO:0000259" key="1">
    <source>
        <dbReference type="Pfam" id="PF00144"/>
    </source>
</evidence>
<dbReference type="EMBL" id="UINC01001824">
    <property type="protein sequence ID" value="SUZ89578.1"/>
    <property type="molecule type" value="Genomic_DNA"/>
</dbReference>
<dbReference type="PANTHER" id="PTHR43283:SF3">
    <property type="entry name" value="BETA-LACTAMASE FAMILY PROTEIN (AFU_ORTHOLOGUE AFUA_5G07500)"/>
    <property type="match status" value="1"/>
</dbReference>
<dbReference type="InterPro" id="IPR050789">
    <property type="entry name" value="Diverse_Enzym_Activities"/>
</dbReference>
<evidence type="ECO:0000313" key="2">
    <source>
        <dbReference type="EMBL" id="SUZ89578.1"/>
    </source>
</evidence>
<dbReference type="AlphaFoldDB" id="A0A381RF61"/>
<dbReference type="Pfam" id="PF00144">
    <property type="entry name" value="Beta-lactamase"/>
    <property type="match status" value="1"/>
</dbReference>
<sequence>MLVIIKKYIFVYYVLVTLLYFSCSSNRQNLNISVRGKGSLFDDEESLDKILDRYVENGSFPFLYARLEHLDGSVLYEHSSINTELLPNTIVHRGTWIRIWSMSKIITISLAMDLVEDGILDLNDPVTKYIPEFNNLRVAVDDNGTSLAMRDDQSSSCPFQLETVESVMTISHLINHLSGFYYATTKITCLNEILSDQNLPTALNSQELIDRFAALPLIQHPGEKSFYGTNTTVLGLVAERATGKSLDSLIRERLTQFLGIEGLKYNLSDNESLLPRFTGKDTVLRIARDGELNIFGPDVPSNSTDNNVFLGGEGMIATADGYADFLRMLLNRGQLNGKRFLLENTVDEITSPHTQLDNLWGYNGYNLWVTGDSLKIKGWGDTGLWQGGGYEGTQFWIDPKRKFVGVIMSQIHSVPNNGWEYYNEFRGELYNQIFKNE</sequence>
<gene>
    <name evidence="2" type="ORF">METZ01_LOCUS42432</name>
</gene>
<proteinExistence type="predicted"/>
<dbReference type="SUPFAM" id="SSF56601">
    <property type="entry name" value="beta-lactamase/transpeptidase-like"/>
    <property type="match status" value="1"/>
</dbReference>
<dbReference type="InterPro" id="IPR012338">
    <property type="entry name" value="Beta-lactam/transpept-like"/>
</dbReference>
<reference evidence="2" key="1">
    <citation type="submission" date="2018-05" db="EMBL/GenBank/DDBJ databases">
        <authorList>
            <person name="Lanie J.A."/>
            <person name="Ng W.-L."/>
            <person name="Kazmierczak K.M."/>
            <person name="Andrzejewski T.M."/>
            <person name="Davidsen T.M."/>
            <person name="Wayne K.J."/>
            <person name="Tettelin H."/>
            <person name="Glass J.I."/>
            <person name="Rusch D."/>
            <person name="Podicherti R."/>
            <person name="Tsui H.-C.T."/>
            <person name="Winkler M.E."/>
        </authorList>
    </citation>
    <scope>NUCLEOTIDE SEQUENCE</scope>
</reference>
<name>A0A381RF61_9ZZZZ</name>
<dbReference type="InterPro" id="IPR001466">
    <property type="entry name" value="Beta-lactam-related"/>
</dbReference>